<comment type="caution">
    <text evidence="1">The sequence shown here is derived from an EMBL/GenBank/DDBJ whole genome shotgun (WGS) entry which is preliminary data.</text>
</comment>
<organism evidence="1 2">
    <name type="scientific">Skeletonema marinoi</name>
    <dbReference type="NCBI Taxonomy" id="267567"/>
    <lineage>
        <taxon>Eukaryota</taxon>
        <taxon>Sar</taxon>
        <taxon>Stramenopiles</taxon>
        <taxon>Ochrophyta</taxon>
        <taxon>Bacillariophyta</taxon>
        <taxon>Coscinodiscophyceae</taxon>
        <taxon>Thalassiosirophycidae</taxon>
        <taxon>Thalassiosirales</taxon>
        <taxon>Skeletonemataceae</taxon>
        <taxon>Skeletonema</taxon>
        <taxon>Skeletonema marinoi-dohrnii complex</taxon>
    </lineage>
</organism>
<dbReference type="EMBL" id="JATAAI010000028">
    <property type="protein sequence ID" value="KAK1736565.1"/>
    <property type="molecule type" value="Genomic_DNA"/>
</dbReference>
<dbReference type="AlphaFoldDB" id="A0AAD8Y0E4"/>
<gene>
    <name evidence="1" type="ORF">QTG54_012587</name>
</gene>
<reference evidence="1" key="1">
    <citation type="submission" date="2023-06" db="EMBL/GenBank/DDBJ databases">
        <title>Survivors Of The Sea: Transcriptome response of Skeletonema marinoi to long-term dormancy.</title>
        <authorList>
            <person name="Pinder M.I.M."/>
            <person name="Kourtchenko O."/>
            <person name="Robertson E.K."/>
            <person name="Larsson T."/>
            <person name="Maumus F."/>
            <person name="Osuna-Cruz C.M."/>
            <person name="Vancaester E."/>
            <person name="Stenow R."/>
            <person name="Vandepoele K."/>
            <person name="Ploug H."/>
            <person name="Bruchert V."/>
            <person name="Godhe A."/>
            <person name="Topel M."/>
        </authorList>
    </citation>
    <scope>NUCLEOTIDE SEQUENCE</scope>
    <source>
        <strain evidence="1">R05AC</strain>
    </source>
</reference>
<proteinExistence type="predicted"/>
<sequence>MHRAKILHRFGQCSLHRRLQPMFASFSSSSSSPTSKEKTWERSAKLVKNTDATNNQYLDKIRSETVDPALQIKTIEDELCGAIGKALGKQGDKILNAVREMKEHKLRYDQLLLEASFDEAIDFATRYNEARERAIKARWELLVHRQAVGFTVGNHSYVHNAFRIPDALPVNLDELKPNNDMQRKTPSEEVVPKKEKFGDQLDWWQKIGRWK</sequence>
<evidence type="ECO:0000313" key="1">
    <source>
        <dbReference type="EMBL" id="KAK1736565.1"/>
    </source>
</evidence>
<evidence type="ECO:0000313" key="2">
    <source>
        <dbReference type="Proteomes" id="UP001224775"/>
    </source>
</evidence>
<dbReference type="Proteomes" id="UP001224775">
    <property type="component" value="Unassembled WGS sequence"/>
</dbReference>
<accession>A0AAD8Y0E4</accession>
<protein>
    <submittedName>
        <fullName evidence="1">Uncharacterized protein</fullName>
    </submittedName>
</protein>
<name>A0AAD8Y0E4_9STRA</name>
<keyword evidence="2" id="KW-1185">Reference proteome</keyword>